<keyword evidence="3" id="KW-1185">Reference proteome</keyword>
<reference evidence="2 3" key="1">
    <citation type="submission" date="2016-03" db="EMBL/GenBank/DDBJ databases">
        <title>Cyphomyrmex costatus WGS genome.</title>
        <authorList>
            <person name="Nygaard S."/>
            <person name="Hu H."/>
            <person name="Boomsma J."/>
            <person name="Zhang G."/>
        </authorList>
    </citation>
    <scope>NUCLEOTIDE SEQUENCE [LARGE SCALE GENOMIC DNA]</scope>
    <source>
        <strain evidence="2">MS0001</strain>
        <tissue evidence="2">Whole body</tissue>
    </source>
</reference>
<gene>
    <name evidence="2" type="ORF">ALC62_01655</name>
</gene>
<proteinExistence type="predicted"/>
<evidence type="ECO:0000313" key="2">
    <source>
        <dbReference type="EMBL" id="KYN07453.1"/>
    </source>
</evidence>
<protein>
    <submittedName>
        <fullName evidence="2">Uncharacterized protein</fullName>
    </submittedName>
</protein>
<evidence type="ECO:0000313" key="3">
    <source>
        <dbReference type="Proteomes" id="UP000078542"/>
    </source>
</evidence>
<name>A0A195D3H4_9HYME</name>
<evidence type="ECO:0000256" key="1">
    <source>
        <dbReference type="SAM" id="MobiDB-lite"/>
    </source>
</evidence>
<accession>A0A195D3H4</accession>
<dbReference type="EMBL" id="KQ976885">
    <property type="protein sequence ID" value="KYN07453.1"/>
    <property type="molecule type" value="Genomic_DNA"/>
</dbReference>
<dbReference type="AlphaFoldDB" id="A0A195D3H4"/>
<organism evidence="2 3">
    <name type="scientific">Cyphomyrmex costatus</name>
    <dbReference type="NCBI Taxonomy" id="456900"/>
    <lineage>
        <taxon>Eukaryota</taxon>
        <taxon>Metazoa</taxon>
        <taxon>Ecdysozoa</taxon>
        <taxon>Arthropoda</taxon>
        <taxon>Hexapoda</taxon>
        <taxon>Insecta</taxon>
        <taxon>Pterygota</taxon>
        <taxon>Neoptera</taxon>
        <taxon>Endopterygota</taxon>
        <taxon>Hymenoptera</taxon>
        <taxon>Apocrita</taxon>
        <taxon>Aculeata</taxon>
        <taxon>Formicoidea</taxon>
        <taxon>Formicidae</taxon>
        <taxon>Myrmicinae</taxon>
        <taxon>Cyphomyrmex</taxon>
    </lineage>
</organism>
<feature type="region of interest" description="Disordered" evidence="1">
    <location>
        <begin position="1"/>
        <end position="29"/>
    </location>
</feature>
<sequence length="94" mass="11226">MGQGALRKQSVQSGYSLDERRRMDSASHSFRSQYIPCTDLRYRVAHKYRVHCIRSFKAFPIRSSNCESQKIQRCNLSLRYFRNETYRTNEAIRI</sequence>
<dbReference type="Proteomes" id="UP000078542">
    <property type="component" value="Unassembled WGS sequence"/>
</dbReference>